<evidence type="ECO:0000256" key="4">
    <source>
        <dbReference type="ARBA" id="ARBA00023088"/>
    </source>
</evidence>
<organism evidence="8 9">
    <name type="scientific">Aerococcus urinaehominis</name>
    <dbReference type="NCBI Taxonomy" id="128944"/>
    <lineage>
        <taxon>Bacteria</taxon>
        <taxon>Bacillati</taxon>
        <taxon>Bacillota</taxon>
        <taxon>Bacilli</taxon>
        <taxon>Lactobacillales</taxon>
        <taxon>Aerococcaceae</taxon>
        <taxon>Aerococcus</taxon>
    </lineage>
</organism>
<gene>
    <name evidence="8" type="ORF">AWM75_05430</name>
</gene>
<evidence type="ECO:0000256" key="2">
    <source>
        <dbReference type="ARBA" id="ARBA00022525"/>
    </source>
</evidence>
<feature type="compositionally biased region" description="Polar residues" evidence="5">
    <location>
        <begin position="309"/>
        <end position="319"/>
    </location>
</feature>
<keyword evidence="9" id="KW-1185">Reference proteome</keyword>
<keyword evidence="6" id="KW-0812">Transmembrane</keyword>
<name>A0A0X8FLV0_9LACT</name>
<reference evidence="9" key="2">
    <citation type="submission" date="2016-01" db="EMBL/GenBank/DDBJ databases">
        <title>Six Aerococcus type strain genome sequencing and assembly using PacBio and Illumina Hiseq.</title>
        <authorList>
            <person name="Carkaci D."/>
            <person name="Dargis R."/>
            <person name="Nielsen X.C."/>
            <person name="Skovgaard O."/>
            <person name="Fuursted K."/>
            <person name="Christensen J.J."/>
        </authorList>
    </citation>
    <scope>NUCLEOTIDE SEQUENCE [LARGE SCALE GENOMIC DNA]</scope>
    <source>
        <strain evidence="9">CCUG42038B</strain>
    </source>
</reference>
<feature type="region of interest" description="Disordered" evidence="5">
    <location>
        <begin position="243"/>
        <end position="350"/>
    </location>
</feature>
<feature type="transmembrane region" description="Helical" evidence="6">
    <location>
        <begin position="352"/>
        <end position="371"/>
    </location>
</feature>
<keyword evidence="1" id="KW-0134">Cell wall</keyword>
<dbReference type="InterPro" id="IPR019931">
    <property type="entry name" value="LPXTG_anchor"/>
</dbReference>
<dbReference type="AlphaFoldDB" id="A0A0X8FLV0"/>
<feature type="region of interest" description="Disordered" evidence="5">
    <location>
        <begin position="175"/>
        <end position="203"/>
    </location>
</feature>
<evidence type="ECO:0000256" key="1">
    <source>
        <dbReference type="ARBA" id="ARBA00022512"/>
    </source>
</evidence>
<dbReference type="KEGG" id="auh:AWM75_05430"/>
<protein>
    <submittedName>
        <fullName evidence="8">Uncharacterized protein</fullName>
    </submittedName>
</protein>
<feature type="compositionally biased region" description="Basic and acidic residues" evidence="5">
    <location>
        <begin position="249"/>
        <end position="308"/>
    </location>
</feature>
<dbReference type="Proteomes" id="UP000062260">
    <property type="component" value="Chromosome"/>
</dbReference>
<keyword evidence="2" id="KW-0964">Secreted</keyword>
<dbReference type="PROSITE" id="PS50847">
    <property type="entry name" value="GRAM_POS_ANCHORING"/>
    <property type="match status" value="1"/>
</dbReference>
<sequence>MMVRKLSLGLASCALVASLITSPVNAESGYATEAEAAKVATEVYGKDNFLVAQGADGKYYWTANAGSIPIVKLYNTEAEAKAAGEEALGAGKVDVKEDPNGQFYYVEKSATTLSSDKKAEELGQSETEATGYATEAAAIAAGEKIYGQGNVTAAQGADSKYYWTSKPGAVRIDQKQTPEQVEQEASSNKKAENLNETSGYKTEAEARAAAKKALETDLVNKSFTVSQDANGNYYYLLSPLEAENASESSKQEAKKTESSKEESKKDESKKTETSKKAEESKKADSSKASEASKKADKAKKADQVKPAESKQSSQASTNNKGQSKQAASQKQGTYSQQKARSAKAALPSTGSVASMAGLALVLAGLGGTIVYKNRK</sequence>
<keyword evidence="3 7" id="KW-0732">Signal</keyword>
<keyword evidence="6" id="KW-1133">Transmembrane helix</keyword>
<reference evidence="8 9" key="1">
    <citation type="journal article" date="2016" name="Genome Announc.">
        <title>Complete Genome Sequences of Aerococcus christensenii CCUG 28831T, Aerococcus sanguinicola CCUG 43001T, Aerococcus urinae CCUG 36881T, Aerococcus urinaeequi CCUG 28094T, Aerococcus urinaehominis CCUG 42038 BT, and Aerococcus viridans CCUG 4311T.</title>
        <authorList>
            <person name="Carkaci D."/>
            <person name="Dargis R."/>
            <person name="Nielsen X.C."/>
            <person name="Skovgaard O."/>
            <person name="Fuursted K."/>
            <person name="Christensen J.J."/>
        </authorList>
    </citation>
    <scope>NUCLEOTIDE SEQUENCE [LARGE SCALE GENOMIC DNA]</scope>
    <source>
        <strain evidence="8 9">CCUG42038B</strain>
    </source>
</reference>
<evidence type="ECO:0000256" key="3">
    <source>
        <dbReference type="ARBA" id="ARBA00022729"/>
    </source>
</evidence>
<feature type="compositionally biased region" description="Low complexity" evidence="5">
    <location>
        <begin position="320"/>
        <end position="332"/>
    </location>
</feature>
<dbReference type="InterPro" id="IPR040912">
    <property type="entry name" value="DUF5633"/>
</dbReference>
<accession>A0A0X8FLV0</accession>
<proteinExistence type="predicted"/>
<evidence type="ECO:0000313" key="9">
    <source>
        <dbReference type="Proteomes" id="UP000062260"/>
    </source>
</evidence>
<dbReference type="RefSeq" id="WP_067979269.1">
    <property type="nucleotide sequence ID" value="NZ_CP014163.1"/>
</dbReference>
<feature type="compositionally biased region" description="Polar residues" evidence="5">
    <location>
        <begin position="175"/>
        <end position="186"/>
    </location>
</feature>
<evidence type="ECO:0000256" key="7">
    <source>
        <dbReference type="SAM" id="SignalP"/>
    </source>
</evidence>
<feature type="signal peptide" evidence="7">
    <location>
        <begin position="1"/>
        <end position="26"/>
    </location>
</feature>
<keyword evidence="4" id="KW-0572">Peptidoglycan-anchor</keyword>
<dbReference type="EMBL" id="CP014163">
    <property type="protein sequence ID" value="AMB99469.1"/>
    <property type="molecule type" value="Genomic_DNA"/>
</dbReference>
<evidence type="ECO:0000256" key="6">
    <source>
        <dbReference type="SAM" id="Phobius"/>
    </source>
</evidence>
<evidence type="ECO:0000313" key="8">
    <source>
        <dbReference type="EMBL" id="AMB99469.1"/>
    </source>
</evidence>
<evidence type="ECO:0000256" key="5">
    <source>
        <dbReference type="SAM" id="MobiDB-lite"/>
    </source>
</evidence>
<keyword evidence="6" id="KW-0472">Membrane</keyword>
<feature type="chain" id="PRO_5043354779" evidence="7">
    <location>
        <begin position="27"/>
        <end position="375"/>
    </location>
</feature>
<dbReference type="Pfam" id="PF18656">
    <property type="entry name" value="DUF5633"/>
    <property type="match status" value="1"/>
</dbReference>